<evidence type="ECO:0000256" key="2">
    <source>
        <dbReference type="ARBA" id="ARBA00004829"/>
    </source>
</evidence>
<evidence type="ECO:0000256" key="3">
    <source>
        <dbReference type="ARBA" id="ARBA00022692"/>
    </source>
</evidence>
<dbReference type="GO" id="GO:0045436">
    <property type="term" value="F:lycopene beta cyclase activity"/>
    <property type="evidence" value="ECO:0007669"/>
    <property type="project" value="UniProtKB-ARBA"/>
</dbReference>
<comment type="subcellular location">
    <subcellularLocation>
        <location evidence="1">Membrane</location>
        <topology evidence="1">Multi-pass membrane protein</topology>
    </subcellularLocation>
</comment>
<evidence type="ECO:0000256" key="4">
    <source>
        <dbReference type="ARBA" id="ARBA00022746"/>
    </source>
</evidence>
<gene>
    <name evidence="10" type="ORF">FAM09_16460</name>
</gene>
<feature type="transmembrane region" description="Helical" evidence="8">
    <location>
        <begin position="78"/>
        <end position="98"/>
    </location>
</feature>
<keyword evidence="5 8" id="KW-1133">Transmembrane helix</keyword>
<keyword evidence="6 8" id="KW-0472">Membrane</keyword>
<evidence type="ECO:0000256" key="7">
    <source>
        <dbReference type="ARBA" id="ARBA00023235"/>
    </source>
</evidence>
<evidence type="ECO:0000259" key="9">
    <source>
        <dbReference type="Pfam" id="PF18916"/>
    </source>
</evidence>
<name>A0A4S8HRW8_9BACT</name>
<comment type="caution">
    <text evidence="10">The sequence shown here is derived from an EMBL/GenBank/DDBJ whole genome shotgun (WGS) entry which is preliminary data.</text>
</comment>
<protein>
    <submittedName>
        <fullName evidence="10">Lycopene cyclase domain-containing protein</fullName>
    </submittedName>
</protein>
<feature type="transmembrane region" description="Helical" evidence="8">
    <location>
        <begin position="37"/>
        <end position="58"/>
    </location>
</feature>
<evidence type="ECO:0000256" key="1">
    <source>
        <dbReference type="ARBA" id="ARBA00004141"/>
    </source>
</evidence>
<feature type="transmembrane region" description="Helical" evidence="8">
    <location>
        <begin position="157"/>
        <end position="176"/>
    </location>
</feature>
<keyword evidence="7" id="KW-0413">Isomerase</keyword>
<evidence type="ECO:0000313" key="11">
    <source>
        <dbReference type="Proteomes" id="UP000306918"/>
    </source>
</evidence>
<accession>A0A4S8HRW8</accession>
<dbReference type="EMBL" id="STFF01000004">
    <property type="protein sequence ID" value="THU38268.1"/>
    <property type="molecule type" value="Genomic_DNA"/>
</dbReference>
<evidence type="ECO:0000256" key="6">
    <source>
        <dbReference type="ARBA" id="ARBA00023136"/>
    </source>
</evidence>
<feature type="domain" description="Lycopene cyclase" evidence="9">
    <location>
        <begin position="3"/>
        <end position="95"/>
    </location>
</feature>
<comment type="pathway">
    <text evidence="2">Carotenoid biosynthesis.</text>
</comment>
<dbReference type="Pfam" id="PF18916">
    <property type="entry name" value="Lycopene_cyc"/>
    <property type="match status" value="2"/>
</dbReference>
<proteinExistence type="predicted"/>
<organism evidence="10 11">
    <name type="scientific">Niastella caeni</name>
    <dbReference type="NCBI Taxonomy" id="2569763"/>
    <lineage>
        <taxon>Bacteria</taxon>
        <taxon>Pseudomonadati</taxon>
        <taxon>Bacteroidota</taxon>
        <taxon>Chitinophagia</taxon>
        <taxon>Chitinophagales</taxon>
        <taxon>Chitinophagaceae</taxon>
        <taxon>Niastella</taxon>
    </lineage>
</organism>
<keyword evidence="3 8" id="KW-0812">Transmembrane</keyword>
<feature type="transmembrane region" description="Helical" evidence="8">
    <location>
        <begin position="196"/>
        <end position="219"/>
    </location>
</feature>
<dbReference type="GO" id="GO:0016117">
    <property type="term" value="P:carotenoid biosynthetic process"/>
    <property type="evidence" value="ECO:0007669"/>
    <property type="project" value="UniProtKB-KW"/>
</dbReference>
<sequence>MHATYLLINFFSVIVPFLFSFHPALRFYIHFKAFLAGNFITTACFIAWDMLFTCQKVWGFNDTYTLGYKLYNLPVEEVLFFICIPFACVFTYHCLTTFYKISWPHRPEKIVILVLSLLLLSAGMVYLNRLYSAVTFISTGVLLLTLKFVCKVNWLPRFLTIYPLLLIPFFIVNGLLTGTGLQQPVVWYNNAETVGIRVLTIPVEDFVYGLELLLVNLFFYERFKPVFKVTASRFF</sequence>
<dbReference type="InterPro" id="IPR017825">
    <property type="entry name" value="Lycopene_cyclase_dom"/>
</dbReference>
<evidence type="ECO:0000256" key="8">
    <source>
        <dbReference type="SAM" id="Phobius"/>
    </source>
</evidence>
<feature type="transmembrane region" description="Helical" evidence="8">
    <location>
        <begin position="110"/>
        <end position="127"/>
    </location>
</feature>
<keyword evidence="11" id="KW-1185">Reference proteome</keyword>
<evidence type="ECO:0000256" key="5">
    <source>
        <dbReference type="ARBA" id="ARBA00022989"/>
    </source>
</evidence>
<feature type="domain" description="Lycopene cyclase" evidence="9">
    <location>
        <begin position="128"/>
        <end position="223"/>
    </location>
</feature>
<reference evidence="10 11" key="1">
    <citation type="submission" date="2019-04" db="EMBL/GenBank/DDBJ databases">
        <title>Niastella caeni sp. nov., isolated from activated sludge.</title>
        <authorList>
            <person name="Sheng M."/>
        </authorList>
    </citation>
    <scope>NUCLEOTIDE SEQUENCE [LARGE SCALE GENOMIC DNA]</scope>
    <source>
        <strain evidence="10 11">HX-2-15</strain>
    </source>
</reference>
<dbReference type="AlphaFoldDB" id="A0A4S8HRW8"/>
<dbReference type="GO" id="GO:0016872">
    <property type="term" value="F:intramolecular lyase activity"/>
    <property type="evidence" value="ECO:0007669"/>
    <property type="project" value="InterPro"/>
</dbReference>
<dbReference type="GO" id="GO:0016020">
    <property type="term" value="C:membrane"/>
    <property type="evidence" value="ECO:0007669"/>
    <property type="project" value="UniProtKB-SubCell"/>
</dbReference>
<feature type="transmembrane region" description="Helical" evidence="8">
    <location>
        <begin position="6"/>
        <end position="25"/>
    </location>
</feature>
<dbReference type="Proteomes" id="UP000306918">
    <property type="component" value="Unassembled WGS sequence"/>
</dbReference>
<feature type="transmembrane region" description="Helical" evidence="8">
    <location>
        <begin position="133"/>
        <end position="150"/>
    </location>
</feature>
<keyword evidence="4" id="KW-0125">Carotenoid biosynthesis</keyword>
<dbReference type="RefSeq" id="WP_136578223.1">
    <property type="nucleotide sequence ID" value="NZ_STFF01000004.1"/>
</dbReference>
<dbReference type="NCBIfam" id="TIGR03462">
    <property type="entry name" value="CarR_dom_SF"/>
    <property type="match status" value="1"/>
</dbReference>
<evidence type="ECO:0000313" key="10">
    <source>
        <dbReference type="EMBL" id="THU38268.1"/>
    </source>
</evidence>
<dbReference type="OrthoDB" id="5195186at2"/>